<name>A0A1X9MMS5_9BACI</name>
<sequence>MELRNYLNHVFPGLYLKPSLYHQWEIGIHFELGEGMYQFTDEDKLNLNRFERVYSQALSVFHDLFSDQDEMILVTNVYHRKSYKKRIKPTKVYDRFLKNKKLKYKIRQKTLPFVFDEEEAEESYISQLHLKCKKRDLDYLLLIKATCNEDFPLQPKLGEENGSYYPDVFFINTSKNIIFFIYDDRGCEVIADKKETIMPLYKKYKGWVSEFKRKEIEE</sequence>
<proteinExistence type="predicted"/>
<evidence type="ECO:0000259" key="1">
    <source>
        <dbReference type="Pfam" id="PF13021"/>
    </source>
</evidence>
<reference evidence="2 3" key="1">
    <citation type="submission" date="2017-04" db="EMBL/GenBank/DDBJ databases">
        <title>Bacillus krulwichiae AM31D Genome sequencing and assembly.</title>
        <authorList>
            <person name="Krulwich T.A."/>
            <person name="Anastor L."/>
            <person name="Ehrlich R."/>
            <person name="Ehrlich G.D."/>
            <person name="Janto B."/>
        </authorList>
    </citation>
    <scope>NUCLEOTIDE SEQUENCE [LARGE SCALE GENOMIC DNA]</scope>
    <source>
        <strain evidence="2 3">AM31D</strain>
    </source>
</reference>
<evidence type="ECO:0000313" key="3">
    <source>
        <dbReference type="Proteomes" id="UP000193006"/>
    </source>
</evidence>
<dbReference type="Pfam" id="PF13021">
    <property type="entry name" value="DUF3885"/>
    <property type="match status" value="1"/>
</dbReference>
<evidence type="ECO:0000313" key="2">
    <source>
        <dbReference type="EMBL" id="ARK32542.1"/>
    </source>
</evidence>
<gene>
    <name evidence="2" type="ORF">BkAM31D_23210</name>
</gene>
<dbReference type="InterPro" id="IPR024976">
    <property type="entry name" value="DUF3885"/>
</dbReference>
<feature type="domain" description="DUF3885" evidence="1">
    <location>
        <begin position="3"/>
        <end position="211"/>
    </location>
</feature>
<organism evidence="2 3">
    <name type="scientific">Halalkalibacter krulwichiae</name>
    <dbReference type="NCBI Taxonomy" id="199441"/>
    <lineage>
        <taxon>Bacteria</taxon>
        <taxon>Bacillati</taxon>
        <taxon>Bacillota</taxon>
        <taxon>Bacilli</taxon>
        <taxon>Bacillales</taxon>
        <taxon>Bacillaceae</taxon>
        <taxon>Halalkalibacter</taxon>
    </lineage>
</organism>
<protein>
    <recommendedName>
        <fullName evidence="1">DUF3885 domain-containing protein</fullName>
    </recommendedName>
</protein>
<dbReference type="EMBL" id="CP020814">
    <property type="protein sequence ID" value="ARK32542.1"/>
    <property type="molecule type" value="Genomic_DNA"/>
</dbReference>
<keyword evidence="3" id="KW-1185">Reference proteome</keyword>
<dbReference type="RefSeq" id="WP_066160225.1">
    <property type="nucleotide sequence ID" value="NZ_CP020814.1"/>
</dbReference>
<dbReference type="STRING" id="199441.BkAM31D_23210"/>
<dbReference type="AlphaFoldDB" id="A0A1X9MMS5"/>
<accession>A0A1X9MMS5</accession>
<dbReference type="Proteomes" id="UP000193006">
    <property type="component" value="Chromosome"/>
</dbReference>
<dbReference type="KEGG" id="bkw:BkAM31D_23210"/>